<name>A0ABY4BYQ9_9MICO</name>
<sequence>MRAASTRHRSWRCKRDALDSGRLADPDIDLIGPIAEARDELVALLADTGAIVDALDRATRLLPAVLGADGPRNILLLIQNNAELRSTGGVPSALALIHAEGGALSLAAQADSGDTGRFDPIVTELPVESRALWGNNPARYMQDVAFLPQFPLGAPIAREMWRQRFGVEPDLVVALDPVVLSHVLEATGPVTMSTGDVLEAGTVVQRLLADVYARYPNPADQDAFFAGAAAAVFEAVAGGSAGAADPRPDRRARTVGRRAAHPDLERGCLGAGDSRRHHARRRFAPKRRRPAGVRGVPQRHDRVEDGHASRRRDRRRLDDVPRRPARRVRDRRHPHEHRARRRGDESARVCDRWRRLRHTGRIDQHLGARVQPAGHLQPRGLAGGCPYVFCQAATGWVRAGTS</sequence>
<feature type="compositionally biased region" description="Basic residues" evidence="1">
    <location>
        <begin position="323"/>
        <end position="341"/>
    </location>
</feature>
<dbReference type="Pfam" id="PF13196">
    <property type="entry name" value="DUF4012"/>
    <property type="match status" value="1"/>
</dbReference>
<feature type="compositionally biased region" description="Basic residues" evidence="1">
    <location>
        <begin position="275"/>
        <end position="291"/>
    </location>
</feature>
<dbReference type="RefSeq" id="WP_243556022.1">
    <property type="nucleotide sequence ID" value="NZ_CP094528.1"/>
</dbReference>
<dbReference type="InterPro" id="IPR025101">
    <property type="entry name" value="DUF4012"/>
</dbReference>
<gene>
    <name evidence="2" type="ORF">MTO99_00535</name>
</gene>
<evidence type="ECO:0000313" key="3">
    <source>
        <dbReference type="Proteomes" id="UP000832097"/>
    </source>
</evidence>
<organism evidence="2 3">
    <name type="scientific">Agromyces larvae</name>
    <dbReference type="NCBI Taxonomy" id="2929802"/>
    <lineage>
        <taxon>Bacteria</taxon>
        <taxon>Bacillati</taxon>
        <taxon>Actinomycetota</taxon>
        <taxon>Actinomycetes</taxon>
        <taxon>Micrococcales</taxon>
        <taxon>Microbacteriaceae</taxon>
        <taxon>Agromyces</taxon>
    </lineage>
</organism>
<dbReference type="Proteomes" id="UP000832097">
    <property type="component" value="Chromosome"/>
</dbReference>
<evidence type="ECO:0000256" key="1">
    <source>
        <dbReference type="SAM" id="MobiDB-lite"/>
    </source>
</evidence>
<accession>A0ABY4BYQ9</accession>
<dbReference type="EMBL" id="CP094528">
    <property type="protein sequence ID" value="UOE44317.1"/>
    <property type="molecule type" value="Genomic_DNA"/>
</dbReference>
<feature type="compositionally biased region" description="Basic and acidic residues" evidence="1">
    <location>
        <begin position="298"/>
        <end position="308"/>
    </location>
</feature>
<evidence type="ECO:0000313" key="2">
    <source>
        <dbReference type="EMBL" id="UOE44317.1"/>
    </source>
</evidence>
<reference evidence="2 3" key="1">
    <citation type="submission" date="2022-03" db="EMBL/GenBank/DDBJ databases">
        <title>Mucilaginibacter sp. isolated from the gut of Protaetia brevitarsis seulensis larvae.</title>
        <authorList>
            <person name="Won M."/>
            <person name="Kim S.-J."/>
            <person name="Kwon S.-W."/>
        </authorList>
    </citation>
    <scope>NUCLEOTIDE SEQUENCE [LARGE SCALE GENOMIC DNA]</scope>
    <source>
        <strain evidence="2 3">CFWR-12</strain>
    </source>
</reference>
<keyword evidence="3" id="KW-1185">Reference proteome</keyword>
<proteinExistence type="predicted"/>
<protein>
    <submittedName>
        <fullName evidence="2">DUF4012 domain-containing protein</fullName>
    </submittedName>
</protein>
<feature type="region of interest" description="Disordered" evidence="1">
    <location>
        <begin position="238"/>
        <end position="348"/>
    </location>
</feature>